<keyword evidence="2 4" id="KW-0479">Metal-binding</keyword>
<dbReference type="PANTHER" id="PTHR35008:SF9">
    <property type="entry name" value="CYTOCHROME C DOMAIN-CONTAINING PROTEIN"/>
    <property type="match status" value="1"/>
</dbReference>
<feature type="chain" id="PRO_5045551436" description="Cytochrome c domain-containing protein" evidence="5">
    <location>
        <begin position="29"/>
        <end position="140"/>
    </location>
</feature>
<evidence type="ECO:0000256" key="4">
    <source>
        <dbReference type="PROSITE-ProRule" id="PRU00433"/>
    </source>
</evidence>
<dbReference type="SUPFAM" id="SSF46626">
    <property type="entry name" value="Cytochrome c"/>
    <property type="match status" value="1"/>
</dbReference>
<evidence type="ECO:0000256" key="1">
    <source>
        <dbReference type="ARBA" id="ARBA00022617"/>
    </source>
</evidence>
<keyword evidence="1 4" id="KW-0349">Heme</keyword>
<dbReference type="Proteomes" id="UP001156905">
    <property type="component" value="Unassembled WGS sequence"/>
</dbReference>
<dbReference type="InterPro" id="IPR009056">
    <property type="entry name" value="Cyt_c-like_dom"/>
</dbReference>
<evidence type="ECO:0000256" key="5">
    <source>
        <dbReference type="SAM" id="SignalP"/>
    </source>
</evidence>
<dbReference type="PANTHER" id="PTHR35008">
    <property type="entry name" value="BLL4482 PROTEIN-RELATED"/>
    <property type="match status" value="1"/>
</dbReference>
<protein>
    <recommendedName>
        <fullName evidence="6">Cytochrome c domain-containing protein</fullName>
    </recommendedName>
</protein>
<name>A0ABQ6AY26_9BRAD</name>
<keyword evidence="3 4" id="KW-0408">Iron</keyword>
<keyword evidence="5" id="KW-0732">Signal</keyword>
<evidence type="ECO:0000256" key="2">
    <source>
        <dbReference type="ARBA" id="ARBA00022723"/>
    </source>
</evidence>
<reference evidence="8" key="1">
    <citation type="journal article" date="2019" name="Int. J. Syst. Evol. Microbiol.">
        <title>The Global Catalogue of Microorganisms (GCM) 10K type strain sequencing project: providing services to taxonomists for standard genome sequencing and annotation.</title>
        <authorList>
            <consortium name="The Broad Institute Genomics Platform"/>
            <consortium name="The Broad Institute Genome Sequencing Center for Infectious Disease"/>
            <person name="Wu L."/>
            <person name="Ma J."/>
        </authorList>
    </citation>
    <scope>NUCLEOTIDE SEQUENCE [LARGE SCALE GENOMIC DNA]</scope>
    <source>
        <strain evidence="8">NBRC 102520</strain>
    </source>
</reference>
<sequence length="140" mass="15343">MRQGFRRERWPARLALSALMMLSATARAHDGPENRIFSSGFNFAETTGEELFANVCQGCHMPDAGGATGAGVYPSLVANKNLEARGYPVYLVLNGRRAMPPFGEMMTDAQIAAVVNYLRTHFGNAYDDAVTANEVRDARR</sequence>
<dbReference type="EMBL" id="BSOW01000010">
    <property type="protein sequence ID" value="GLR86441.1"/>
    <property type="molecule type" value="Genomic_DNA"/>
</dbReference>
<accession>A0ABQ6AY26</accession>
<comment type="caution">
    <text evidence="7">The sequence shown here is derived from an EMBL/GenBank/DDBJ whole genome shotgun (WGS) entry which is preliminary data.</text>
</comment>
<keyword evidence="8" id="KW-1185">Reference proteome</keyword>
<gene>
    <name evidence="7" type="ORF">GCM10007857_31520</name>
</gene>
<evidence type="ECO:0000259" key="6">
    <source>
        <dbReference type="PROSITE" id="PS51007"/>
    </source>
</evidence>
<dbReference type="Pfam" id="PF13442">
    <property type="entry name" value="Cytochrome_CBB3"/>
    <property type="match status" value="1"/>
</dbReference>
<organism evidence="7 8">
    <name type="scientific">Bradyrhizobium iriomotense</name>
    <dbReference type="NCBI Taxonomy" id="441950"/>
    <lineage>
        <taxon>Bacteria</taxon>
        <taxon>Pseudomonadati</taxon>
        <taxon>Pseudomonadota</taxon>
        <taxon>Alphaproteobacteria</taxon>
        <taxon>Hyphomicrobiales</taxon>
        <taxon>Nitrobacteraceae</taxon>
        <taxon>Bradyrhizobium</taxon>
    </lineage>
</organism>
<feature type="signal peptide" evidence="5">
    <location>
        <begin position="1"/>
        <end position="28"/>
    </location>
</feature>
<dbReference type="PROSITE" id="PS51007">
    <property type="entry name" value="CYTC"/>
    <property type="match status" value="1"/>
</dbReference>
<feature type="domain" description="Cytochrome c" evidence="6">
    <location>
        <begin position="43"/>
        <end position="122"/>
    </location>
</feature>
<dbReference type="InterPro" id="IPR051459">
    <property type="entry name" value="Cytochrome_c-type_DH"/>
</dbReference>
<evidence type="ECO:0000313" key="7">
    <source>
        <dbReference type="EMBL" id="GLR86441.1"/>
    </source>
</evidence>
<proteinExistence type="predicted"/>
<dbReference type="Gene3D" id="1.10.760.10">
    <property type="entry name" value="Cytochrome c-like domain"/>
    <property type="match status" value="1"/>
</dbReference>
<dbReference type="InterPro" id="IPR036909">
    <property type="entry name" value="Cyt_c-like_dom_sf"/>
</dbReference>
<evidence type="ECO:0000313" key="8">
    <source>
        <dbReference type="Proteomes" id="UP001156905"/>
    </source>
</evidence>
<evidence type="ECO:0000256" key="3">
    <source>
        <dbReference type="ARBA" id="ARBA00023004"/>
    </source>
</evidence>
<dbReference type="RefSeq" id="WP_284266867.1">
    <property type="nucleotide sequence ID" value="NZ_BSOW01000010.1"/>
</dbReference>